<dbReference type="KEGG" id="haq:DU484_14750"/>
<organism evidence="2 5">
    <name type="scientific">Haloplanus rubicundus</name>
    <dbReference type="NCBI Taxonomy" id="1547898"/>
    <lineage>
        <taxon>Archaea</taxon>
        <taxon>Methanobacteriati</taxon>
        <taxon>Methanobacteriota</taxon>
        <taxon>Stenosarchaea group</taxon>
        <taxon>Halobacteria</taxon>
        <taxon>Halobacteriales</taxon>
        <taxon>Haloferacaceae</taxon>
        <taxon>Haloplanus</taxon>
    </lineage>
</organism>
<dbReference type="EMBL" id="CP031150">
    <property type="protein sequence ID" value="AXG07592.1"/>
    <property type="molecule type" value="Genomic_DNA"/>
</dbReference>
<accession>A0A345EFN5</accession>
<protein>
    <recommendedName>
        <fullName evidence="1">Domain of unknown function domain-containing protein</fullName>
    </recommendedName>
</protein>
<evidence type="ECO:0000259" key="1">
    <source>
        <dbReference type="Pfam" id="PF26404"/>
    </source>
</evidence>
<gene>
    <name evidence="3" type="ORF">DU484_14750</name>
    <name evidence="2" type="ORF">DU500_14780</name>
</gene>
<evidence type="ECO:0000313" key="3">
    <source>
        <dbReference type="EMBL" id="AXG11007.1"/>
    </source>
</evidence>
<proteinExistence type="predicted"/>
<dbReference type="Proteomes" id="UP000253273">
    <property type="component" value="Chromosome"/>
</dbReference>
<reference evidence="3 4" key="1">
    <citation type="submission" date="2018-07" db="EMBL/GenBank/DDBJ databases">
        <title>Genome sequences of Haloplanus sp. CBA1112.</title>
        <authorList>
            <person name="Kim Y.B."/>
            <person name="Roh S.W."/>
        </authorList>
    </citation>
    <scope>NUCLEOTIDE SEQUENCE [LARGE SCALE GENOMIC DNA]</scope>
    <source>
        <strain evidence="3 4">CBA1112</strain>
    </source>
</reference>
<name>A0A345E5X0_9EURY</name>
<dbReference type="GeneID" id="37284675"/>
<evidence type="ECO:0000313" key="4">
    <source>
        <dbReference type="Proteomes" id="UP000252985"/>
    </source>
</evidence>
<evidence type="ECO:0000313" key="5">
    <source>
        <dbReference type="Proteomes" id="UP000253273"/>
    </source>
</evidence>
<dbReference type="KEGG" id="haj:DU500_14780"/>
<evidence type="ECO:0000313" key="2">
    <source>
        <dbReference type="EMBL" id="AXG07592.1"/>
    </source>
</evidence>
<dbReference type="EMBL" id="CP031148">
    <property type="protein sequence ID" value="AXG11007.1"/>
    <property type="molecule type" value="Genomic_DNA"/>
</dbReference>
<dbReference type="Proteomes" id="UP000252985">
    <property type="component" value="Chromosome"/>
</dbReference>
<keyword evidence="5" id="KW-1185">Reference proteome</keyword>
<dbReference type="OrthoDB" id="299828at2157"/>
<feature type="domain" description="Domain of unknown function" evidence="1">
    <location>
        <begin position="7"/>
        <end position="162"/>
    </location>
</feature>
<dbReference type="InterPro" id="IPR058415">
    <property type="entry name" value="DUF8102"/>
</dbReference>
<dbReference type="Pfam" id="PF26404">
    <property type="entry name" value="DUF8102"/>
    <property type="match status" value="1"/>
</dbReference>
<dbReference type="AlphaFoldDB" id="A0A345E5X0"/>
<dbReference type="RefSeq" id="WP_114586717.1">
    <property type="nucleotide sequence ID" value="NZ_CP031150.1"/>
</dbReference>
<sequence>MSRDPALLTPAQREYLRGEAEYEVEQSETNTRYRMRKRIRNSLKDLELLSKELDPEDRKQVFAELHPLTGDDAESDDLPLREDEMSGVIGAITFLYAGSRDIGILFEQLVEYGLLRALDQELEGPFTSGTATVTIETQSQVDPDTVTEKIAAGRSLSAVEYEAVKRLLVSGLDRMLGAFEDIDLSIESVEEQSDTLSLGRSLVLMARLLDDPTYLELEVVHQFLAPRVGREFNLPSYPRSV</sequence>
<accession>A0A345E5X0</accession>
<reference evidence="2 5" key="2">
    <citation type="submission" date="2018-07" db="EMBL/GenBank/DDBJ databases">
        <title>Genome sequences of Haloplanus sp. CBA1113.</title>
        <authorList>
            <person name="Kim Y.B."/>
            <person name="Roh S.W."/>
        </authorList>
    </citation>
    <scope>NUCLEOTIDE SEQUENCE [LARGE SCALE GENOMIC DNA]</scope>
    <source>
        <strain evidence="2 5">CBA1113</strain>
    </source>
</reference>